<keyword evidence="3" id="KW-1185">Reference proteome</keyword>
<dbReference type="Pfam" id="PF00135">
    <property type="entry name" value="COesterase"/>
    <property type="match status" value="1"/>
</dbReference>
<accession>A0A8K0TH93</accession>
<gene>
    <name evidence="2" type="ORF">B0T11DRAFT_274577</name>
</gene>
<evidence type="ECO:0000259" key="1">
    <source>
        <dbReference type="Pfam" id="PF00135"/>
    </source>
</evidence>
<name>A0A8K0TH93_9PEZI</name>
<feature type="domain" description="Carboxylesterase type B" evidence="1">
    <location>
        <begin position="10"/>
        <end position="471"/>
    </location>
</feature>
<dbReference type="GO" id="GO:0016787">
    <property type="term" value="F:hydrolase activity"/>
    <property type="evidence" value="ECO:0007669"/>
    <property type="project" value="UniProtKB-KW"/>
</dbReference>
<keyword evidence="2" id="KW-0378">Hydrolase</keyword>
<dbReference type="InterPro" id="IPR050309">
    <property type="entry name" value="Type-B_Carboxylest/Lipase"/>
</dbReference>
<organism evidence="2 3">
    <name type="scientific">Plectosphaerella cucumerina</name>
    <dbReference type="NCBI Taxonomy" id="40658"/>
    <lineage>
        <taxon>Eukaryota</taxon>
        <taxon>Fungi</taxon>
        <taxon>Dikarya</taxon>
        <taxon>Ascomycota</taxon>
        <taxon>Pezizomycotina</taxon>
        <taxon>Sordariomycetes</taxon>
        <taxon>Hypocreomycetidae</taxon>
        <taxon>Glomerellales</taxon>
        <taxon>Plectosphaerellaceae</taxon>
        <taxon>Plectosphaerella</taxon>
    </lineage>
</organism>
<proteinExistence type="predicted"/>
<dbReference type="SUPFAM" id="SSF53474">
    <property type="entry name" value="alpha/beta-Hydrolases"/>
    <property type="match status" value="1"/>
</dbReference>
<dbReference type="InterPro" id="IPR029058">
    <property type="entry name" value="AB_hydrolase_fold"/>
</dbReference>
<dbReference type="OrthoDB" id="3200163at2759"/>
<dbReference type="Gene3D" id="3.40.50.1820">
    <property type="entry name" value="alpha/beta hydrolase"/>
    <property type="match status" value="1"/>
</dbReference>
<dbReference type="Proteomes" id="UP000813385">
    <property type="component" value="Unassembled WGS sequence"/>
</dbReference>
<dbReference type="AlphaFoldDB" id="A0A8K0TH93"/>
<dbReference type="EMBL" id="JAGPXD010000002">
    <property type="protein sequence ID" value="KAH7367039.1"/>
    <property type="molecule type" value="Genomic_DNA"/>
</dbReference>
<reference evidence="2" key="1">
    <citation type="journal article" date="2021" name="Nat. Commun.">
        <title>Genetic determinants of endophytism in the Arabidopsis root mycobiome.</title>
        <authorList>
            <person name="Mesny F."/>
            <person name="Miyauchi S."/>
            <person name="Thiergart T."/>
            <person name="Pickel B."/>
            <person name="Atanasova L."/>
            <person name="Karlsson M."/>
            <person name="Huettel B."/>
            <person name="Barry K.W."/>
            <person name="Haridas S."/>
            <person name="Chen C."/>
            <person name="Bauer D."/>
            <person name="Andreopoulos W."/>
            <person name="Pangilinan J."/>
            <person name="LaButti K."/>
            <person name="Riley R."/>
            <person name="Lipzen A."/>
            <person name="Clum A."/>
            <person name="Drula E."/>
            <person name="Henrissat B."/>
            <person name="Kohler A."/>
            <person name="Grigoriev I.V."/>
            <person name="Martin F.M."/>
            <person name="Hacquard S."/>
        </authorList>
    </citation>
    <scope>NUCLEOTIDE SEQUENCE</scope>
    <source>
        <strain evidence="2">MPI-CAGE-AT-0016</strain>
    </source>
</reference>
<evidence type="ECO:0000313" key="2">
    <source>
        <dbReference type="EMBL" id="KAH7367039.1"/>
    </source>
</evidence>
<comment type="caution">
    <text evidence="2">The sequence shown here is derived from an EMBL/GenBank/DDBJ whole genome shotgun (WGS) entry which is preliminary data.</text>
</comment>
<dbReference type="PANTHER" id="PTHR11559">
    <property type="entry name" value="CARBOXYLESTERASE"/>
    <property type="match status" value="1"/>
</dbReference>
<dbReference type="InterPro" id="IPR002018">
    <property type="entry name" value="CarbesteraseB"/>
</dbReference>
<evidence type="ECO:0000313" key="3">
    <source>
        <dbReference type="Proteomes" id="UP000813385"/>
    </source>
</evidence>
<sequence length="529" mass="56722">MAKISLKHPLLGSVTGVATKKGVTHYRGIPYATLKHPFAAPEVKTSYEGAIDATEFGPTVISLPLGCDFEFGLIQQPLKKPDVPKVSDLGGLNLNITVPDGDHQGLPVLVFVHGGGFLFGGTWAPHYDLGPIVALAASIGQPIIAVSMNYRLGAPGFLDSEELRANGVPRNRGLLDQKTAFEWLARNVAGFGGDPKKMTALGQSAGGSSVMHLLDLETPEPLFQRVACLSGNKISAAIVPASVAQKAYADVLEALDIDPSLSPSEQVAKLAAKPGDEILTDVPITVPLGPVVDDDAIPSPETVGSGPAPKLKVPLFIGSTDFDGVVYGVLGIFAGRDQESLGLDFASTFVQAIPETKRKAAHTLLALYGLPDALGGKPEEVDIRILQLGTDVKYFTSAAAYAASWPTDSWLYYFQEPNPWEGPHKGHATHVQDIAFVFLNYEHLMDKNQKKLARGFAGDVIKFVRGEKPWPEFRTEGKVRVYGDSGRDSEAIRSLGHNDAGPSAEIRALWKEIGIDNLSAAWDAYFLRR</sequence>
<protein>
    <submittedName>
        <fullName evidence="2">Alpha/Beta hydrolase protein</fullName>
    </submittedName>
</protein>